<gene>
    <name evidence="2" type="ORF">HMPREF9389_0853</name>
</gene>
<evidence type="ECO:0000313" key="3">
    <source>
        <dbReference type="Proteomes" id="UP000005589"/>
    </source>
</evidence>
<dbReference type="Pfam" id="PF00814">
    <property type="entry name" value="TsaD"/>
    <property type="match status" value="1"/>
</dbReference>
<keyword evidence="2" id="KW-0378">Hydrolase</keyword>
<dbReference type="Proteomes" id="UP000005589">
    <property type="component" value="Unassembled WGS sequence"/>
</dbReference>
<sequence length="235" mass="25433">MKNERIFMNILAMDTSNKALSLTLLQDKEVLGQVTLNIKKNHSITLMPAIDFLMNSLDMKPTDLDRIAVAQGPGSYTGLRIAVATAKALAHTLKIELVGVSSLLALVPEQVEGLVIPVMDARRNNVYAGFYQSGQTVQPEAHLPLAEVLEIAGAANQPVTFVGETAAFAEQIGAALPQAAIQPSLPDAAAIGRLGLDLPAQSIHDFVPNYLKRVEAEENWLKNHKESSDSYIQRL</sequence>
<dbReference type="PANTHER" id="PTHR11735:SF11">
    <property type="entry name" value="TRNA THREONYLCARBAMOYLADENOSINE BIOSYNTHESIS PROTEIN TSAB"/>
    <property type="match status" value="1"/>
</dbReference>
<feature type="domain" description="Gcp-like" evidence="1">
    <location>
        <begin position="30"/>
        <end position="183"/>
    </location>
</feature>
<reference evidence="2 3" key="1">
    <citation type="submission" date="2011-03" db="EMBL/GenBank/DDBJ databases">
        <authorList>
            <person name="Muzny D."/>
            <person name="Qin X."/>
            <person name="Deng J."/>
            <person name="Jiang H."/>
            <person name="Liu Y."/>
            <person name="Qu J."/>
            <person name="Song X.-Z."/>
            <person name="Zhang L."/>
            <person name="Thornton R."/>
            <person name="Coyle M."/>
            <person name="Francisco L."/>
            <person name="Jackson L."/>
            <person name="Javaid M."/>
            <person name="Korchina V."/>
            <person name="Kovar C."/>
            <person name="Mata R."/>
            <person name="Mathew T."/>
            <person name="Ngo R."/>
            <person name="Nguyen L."/>
            <person name="Nguyen N."/>
            <person name="Okwuonu G."/>
            <person name="Ongeri F."/>
            <person name="Pham C."/>
            <person name="Simmons D."/>
            <person name="Wilczek-Boney K."/>
            <person name="Hale W."/>
            <person name="Jakkamsetti A."/>
            <person name="Pham P."/>
            <person name="Ruth R."/>
            <person name="San Lucas F."/>
            <person name="Warren J."/>
            <person name="Zhang J."/>
            <person name="Zhao Z."/>
            <person name="Zhou C."/>
            <person name="Zhu D."/>
            <person name="Lee S."/>
            <person name="Bess C."/>
            <person name="Blankenburg K."/>
            <person name="Forbes L."/>
            <person name="Fu Q."/>
            <person name="Gubbala S."/>
            <person name="Hirani K."/>
            <person name="Jayaseelan J.C."/>
            <person name="Lara F."/>
            <person name="Munidasa M."/>
            <person name="Palculict T."/>
            <person name="Patil S."/>
            <person name="Pu L.-L."/>
            <person name="Saada N."/>
            <person name="Tang L."/>
            <person name="Weissenberger G."/>
            <person name="Zhu Y."/>
            <person name="Hemphill L."/>
            <person name="Shang Y."/>
            <person name="Youmans B."/>
            <person name="Ayvaz T."/>
            <person name="Ross M."/>
            <person name="Santibanez J."/>
            <person name="Aqrawi P."/>
            <person name="Gross S."/>
            <person name="Joshi V."/>
            <person name="Fowler G."/>
            <person name="Nazareth L."/>
            <person name="Reid J."/>
            <person name="Worley K."/>
            <person name="Petrosino J."/>
            <person name="Highlander S."/>
            <person name="Gibbs R."/>
        </authorList>
    </citation>
    <scope>NUCLEOTIDE SEQUENCE [LARGE SCALE GENOMIC DNA]</scope>
    <source>
        <strain evidence="2 3">SK355</strain>
    </source>
</reference>
<comment type="caution">
    <text evidence="2">The sequence shown here is derived from an EMBL/GenBank/DDBJ whole genome shotgun (WGS) entry which is preliminary data.</text>
</comment>
<name>F3UPZ3_STRSA</name>
<accession>F3UPZ3</accession>
<dbReference type="EMBL" id="AFFN01000011">
    <property type="protein sequence ID" value="EGJ42140.1"/>
    <property type="molecule type" value="Genomic_DNA"/>
</dbReference>
<dbReference type="SUPFAM" id="SSF53067">
    <property type="entry name" value="Actin-like ATPase domain"/>
    <property type="match status" value="2"/>
</dbReference>
<dbReference type="GO" id="GO:0005829">
    <property type="term" value="C:cytosol"/>
    <property type="evidence" value="ECO:0007669"/>
    <property type="project" value="TreeGrafter"/>
</dbReference>
<organism evidence="2 3">
    <name type="scientific">Streptococcus sanguinis SK355</name>
    <dbReference type="NCBI Taxonomy" id="888816"/>
    <lineage>
        <taxon>Bacteria</taxon>
        <taxon>Bacillati</taxon>
        <taxon>Bacillota</taxon>
        <taxon>Bacilli</taxon>
        <taxon>Lactobacillales</taxon>
        <taxon>Streptococcaceae</taxon>
        <taxon>Streptococcus</taxon>
    </lineage>
</organism>
<evidence type="ECO:0000313" key="2">
    <source>
        <dbReference type="EMBL" id="EGJ42140.1"/>
    </source>
</evidence>
<proteinExistence type="predicted"/>
<dbReference type="GO" id="GO:0002949">
    <property type="term" value="P:tRNA threonylcarbamoyladenosine modification"/>
    <property type="evidence" value="ECO:0007669"/>
    <property type="project" value="InterPro"/>
</dbReference>
<dbReference type="InterPro" id="IPR022496">
    <property type="entry name" value="T6A_TsaB"/>
</dbReference>
<dbReference type="EC" id="3.4.24.57" evidence="2"/>
<dbReference type="STRING" id="888816.HMPREF9389_0853"/>
<dbReference type="PATRIC" id="fig|888816.3.peg.827"/>
<dbReference type="Gene3D" id="3.30.420.40">
    <property type="match status" value="2"/>
</dbReference>
<evidence type="ECO:0000259" key="1">
    <source>
        <dbReference type="Pfam" id="PF00814"/>
    </source>
</evidence>
<dbReference type="InterPro" id="IPR000905">
    <property type="entry name" value="Gcp-like_dom"/>
</dbReference>
<dbReference type="NCBIfam" id="TIGR03725">
    <property type="entry name" value="T6A_YeaZ"/>
    <property type="match status" value="1"/>
</dbReference>
<dbReference type="PANTHER" id="PTHR11735">
    <property type="entry name" value="TRNA N6-ADENOSINE THREONYLCARBAMOYLTRANSFERASE"/>
    <property type="match status" value="1"/>
</dbReference>
<protein>
    <submittedName>
        <fullName evidence="2">Glycoprotein endopeptidase</fullName>
        <ecNumber evidence="2">3.4.24.57</ecNumber>
    </submittedName>
</protein>
<dbReference type="GO" id="GO:0004222">
    <property type="term" value="F:metalloendopeptidase activity"/>
    <property type="evidence" value="ECO:0007669"/>
    <property type="project" value="UniProtKB-EC"/>
</dbReference>
<dbReference type="eggNOG" id="COG1214">
    <property type="taxonomic scope" value="Bacteria"/>
</dbReference>
<dbReference type="CDD" id="cd24032">
    <property type="entry name" value="ASKHA_NBD_TsaB"/>
    <property type="match status" value="1"/>
</dbReference>
<dbReference type="InterPro" id="IPR043129">
    <property type="entry name" value="ATPase_NBD"/>
</dbReference>
<dbReference type="HOGENOM" id="CLU_064886_0_1_9"/>
<dbReference type="AlphaFoldDB" id="F3UPZ3"/>